<evidence type="ECO:0000313" key="17">
    <source>
        <dbReference type="Proteomes" id="UP000245812"/>
    </source>
</evidence>
<dbReference type="GO" id="GO:0009279">
    <property type="term" value="C:cell outer membrane"/>
    <property type="evidence" value="ECO:0007669"/>
    <property type="project" value="UniProtKB-SubCell"/>
</dbReference>
<evidence type="ECO:0000256" key="12">
    <source>
        <dbReference type="RuleBase" id="RU003357"/>
    </source>
</evidence>
<keyword evidence="2 11" id="KW-0813">Transport</keyword>
<dbReference type="Proteomes" id="UP000245812">
    <property type="component" value="Unassembled WGS sequence"/>
</dbReference>
<feature type="domain" description="TonB-dependent receptor-like beta-barrel" evidence="14">
    <location>
        <begin position="273"/>
        <end position="739"/>
    </location>
</feature>
<evidence type="ECO:0000256" key="1">
    <source>
        <dbReference type="ARBA" id="ARBA00004571"/>
    </source>
</evidence>
<dbReference type="PROSITE" id="PS52016">
    <property type="entry name" value="TONB_DEPENDENT_REC_3"/>
    <property type="match status" value="1"/>
</dbReference>
<evidence type="ECO:0000259" key="15">
    <source>
        <dbReference type="Pfam" id="PF07715"/>
    </source>
</evidence>
<keyword evidence="4" id="KW-0410">Iron transport</keyword>
<dbReference type="AlphaFoldDB" id="A0A316HSB5"/>
<feature type="signal peptide" evidence="13">
    <location>
        <begin position="1"/>
        <end position="31"/>
    </location>
</feature>
<keyword evidence="13" id="KW-0732">Signal</keyword>
<evidence type="ECO:0000256" key="10">
    <source>
        <dbReference type="ARBA" id="ARBA00023237"/>
    </source>
</evidence>
<dbReference type="SUPFAM" id="SSF56935">
    <property type="entry name" value="Porins"/>
    <property type="match status" value="1"/>
</dbReference>
<feature type="domain" description="TonB-dependent receptor plug" evidence="15">
    <location>
        <begin position="65"/>
        <end position="175"/>
    </location>
</feature>
<dbReference type="InterPro" id="IPR036942">
    <property type="entry name" value="Beta-barrel_TonB_sf"/>
</dbReference>
<keyword evidence="3 11" id="KW-1134">Transmembrane beta strand</keyword>
<evidence type="ECO:0000256" key="11">
    <source>
        <dbReference type="PROSITE-ProRule" id="PRU01360"/>
    </source>
</evidence>
<dbReference type="GO" id="GO:0006826">
    <property type="term" value="P:iron ion transport"/>
    <property type="evidence" value="ECO:0007669"/>
    <property type="project" value="UniProtKB-KW"/>
</dbReference>
<evidence type="ECO:0000313" key="16">
    <source>
        <dbReference type="EMBL" id="PWK81212.1"/>
    </source>
</evidence>
<evidence type="ECO:0000256" key="9">
    <source>
        <dbReference type="ARBA" id="ARBA00023136"/>
    </source>
</evidence>
<dbReference type="Gene3D" id="2.40.170.20">
    <property type="entry name" value="TonB-dependent receptor, beta-barrel domain"/>
    <property type="match status" value="1"/>
</dbReference>
<comment type="subcellular location">
    <subcellularLocation>
        <location evidence="1 11">Cell outer membrane</location>
        <topology evidence="1 11">Multi-pass membrane protein</topology>
    </subcellularLocation>
</comment>
<reference evidence="16 17" key="1">
    <citation type="submission" date="2018-05" db="EMBL/GenBank/DDBJ databases">
        <title>Genomic Encyclopedia of Type Strains, Phase IV (KMG-IV): sequencing the most valuable type-strain genomes for metagenomic binning, comparative biology and taxonomic classification.</title>
        <authorList>
            <person name="Goeker M."/>
        </authorList>
    </citation>
    <scope>NUCLEOTIDE SEQUENCE [LARGE SCALE GENOMIC DNA]</scope>
    <source>
        <strain evidence="16 17">DSM 14263</strain>
    </source>
</reference>
<dbReference type="Pfam" id="PF00593">
    <property type="entry name" value="TonB_dep_Rec_b-barrel"/>
    <property type="match status" value="1"/>
</dbReference>
<feature type="chain" id="PRO_5016304994" evidence="13">
    <location>
        <begin position="32"/>
        <end position="776"/>
    </location>
</feature>
<keyword evidence="17" id="KW-1185">Reference proteome</keyword>
<evidence type="ECO:0000256" key="5">
    <source>
        <dbReference type="ARBA" id="ARBA00022692"/>
    </source>
</evidence>
<comment type="caution">
    <text evidence="16">The sequence shown here is derived from an EMBL/GenBank/DDBJ whole genome shotgun (WGS) entry which is preliminary data.</text>
</comment>
<dbReference type="OrthoDB" id="127311at2"/>
<keyword evidence="6" id="KW-0408">Iron</keyword>
<proteinExistence type="inferred from homology"/>
<accession>A0A316HSB5</accession>
<dbReference type="InterPro" id="IPR039426">
    <property type="entry name" value="TonB-dep_rcpt-like"/>
</dbReference>
<comment type="similarity">
    <text evidence="11 12">Belongs to the TonB-dependent receptor family.</text>
</comment>
<dbReference type="CDD" id="cd01347">
    <property type="entry name" value="ligand_gated_channel"/>
    <property type="match status" value="1"/>
</dbReference>
<evidence type="ECO:0000259" key="14">
    <source>
        <dbReference type="Pfam" id="PF00593"/>
    </source>
</evidence>
<gene>
    <name evidence="16" type="ORF">C7456_1248</name>
</gene>
<keyword evidence="7" id="KW-0406">Ion transport</keyword>
<dbReference type="InterPro" id="IPR000531">
    <property type="entry name" value="Beta-barrel_TonB"/>
</dbReference>
<dbReference type="PANTHER" id="PTHR32552">
    <property type="entry name" value="FERRICHROME IRON RECEPTOR-RELATED"/>
    <property type="match status" value="1"/>
</dbReference>
<dbReference type="EMBL" id="QGHC01000024">
    <property type="protein sequence ID" value="PWK81212.1"/>
    <property type="molecule type" value="Genomic_DNA"/>
</dbReference>
<evidence type="ECO:0000256" key="4">
    <source>
        <dbReference type="ARBA" id="ARBA00022496"/>
    </source>
</evidence>
<keyword evidence="5 11" id="KW-0812">Transmembrane</keyword>
<evidence type="ECO:0000256" key="8">
    <source>
        <dbReference type="ARBA" id="ARBA00023077"/>
    </source>
</evidence>
<name>A0A316HSB5_9GAMM</name>
<evidence type="ECO:0000256" key="3">
    <source>
        <dbReference type="ARBA" id="ARBA00022452"/>
    </source>
</evidence>
<dbReference type="PANTHER" id="PTHR32552:SF81">
    <property type="entry name" value="TONB-DEPENDENT OUTER MEMBRANE RECEPTOR"/>
    <property type="match status" value="1"/>
</dbReference>
<dbReference type="Pfam" id="PF07715">
    <property type="entry name" value="Plug"/>
    <property type="match status" value="1"/>
</dbReference>
<evidence type="ECO:0000256" key="6">
    <source>
        <dbReference type="ARBA" id="ARBA00023004"/>
    </source>
</evidence>
<evidence type="ECO:0000256" key="2">
    <source>
        <dbReference type="ARBA" id="ARBA00022448"/>
    </source>
</evidence>
<evidence type="ECO:0000256" key="7">
    <source>
        <dbReference type="ARBA" id="ARBA00023065"/>
    </source>
</evidence>
<keyword evidence="9 11" id="KW-0472">Membrane</keyword>
<evidence type="ECO:0000256" key="13">
    <source>
        <dbReference type="SAM" id="SignalP"/>
    </source>
</evidence>
<dbReference type="InterPro" id="IPR012910">
    <property type="entry name" value="Plug_dom"/>
</dbReference>
<keyword evidence="16" id="KW-0675">Receptor</keyword>
<protein>
    <submittedName>
        <fullName evidence="16">Outer membrane receptor protein involved in Fe transport</fullName>
    </submittedName>
</protein>
<organism evidence="16 17">
    <name type="scientific">Fulvimonas soli</name>
    <dbReference type="NCBI Taxonomy" id="155197"/>
    <lineage>
        <taxon>Bacteria</taxon>
        <taxon>Pseudomonadati</taxon>
        <taxon>Pseudomonadota</taxon>
        <taxon>Gammaproteobacteria</taxon>
        <taxon>Lysobacterales</taxon>
        <taxon>Rhodanobacteraceae</taxon>
        <taxon>Fulvimonas</taxon>
    </lineage>
</organism>
<keyword evidence="8 12" id="KW-0798">TonB box</keyword>
<sequence length="776" mass="84623">MVGFAKRPGARHPLWVALLLAGSAAPGCLHAQDAAPSAGAPSSKDSATPLGAITVTATKHATAIDKTPIAITAVPAEVLADSGALGINDMAKMVPGVSVQDAGAGQTRVSIRGIYAAGEPTTGIYYDETPIAGSVGTTNDAGGHQPDLDLFDLDRVEVLRGPQGTLYGAGSMGGAIRLITNKPELDRVDGSVEAGYAVTKGGGPSWLAHAMFNLPLVRDRLALRVVADKQDTGGYIDNVVLGRNHVGESRRDGGRVMLRYQPTGGLTVDASFSDHLTRAEPNFWTPYPERWALAPLHPADLPSRYGSEISTLVPYRDRTRISNLTVNWDLGWATLTAVSSYFDRESHYSQDSTPLFQYAKYLLDTLGLGQVYDAGQYIPSYLYYPGQTTNWSNELRLTSGGGDALDWTAGLYEEQRRSRLFSENLHADPATGGPLSPPAMFFRRHIYDDLRQKAAYGEATWHVTPRLDVTGGLRYYRYAKDITGYTDLNFDFPLIGGGTIPPTTVGAGQNGWLKKLNVSYDVAPHVMVYAQAADGMRPGGANQLINLPVDLTTYKADWLWNYELGLKSNWLDRKLYLTADVYQIDWHDMQVSAITLDGTSQFITNAGAARMRGFEWEMLYRPVPGLDLTANFNYIDAVLTRDQISNSYEAQGVLGRTGDRVPYTPRYTAALAADYRWPIGAGLGGMLRLDANYVGTSYSTFRPTDPSRTRMGNYTMVDGRVGLEDADGRWSASLYVKNLFDKLAFVSTGLQTYYAPFGEAYTVAPRTIGIDAKYNF</sequence>
<keyword evidence="10 11" id="KW-0998">Cell outer membrane</keyword>